<dbReference type="Gene3D" id="2.60.200.20">
    <property type="match status" value="1"/>
</dbReference>
<feature type="compositionally biased region" description="Low complexity" evidence="9">
    <location>
        <begin position="331"/>
        <end position="356"/>
    </location>
</feature>
<reference evidence="12 13" key="1">
    <citation type="submission" date="2019-07" db="EMBL/GenBank/DDBJ databases">
        <title>Draft genome assembly of a fouling barnacle, Amphibalanus amphitrite (Darwin, 1854): The first reference genome for Thecostraca.</title>
        <authorList>
            <person name="Kim W."/>
        </authorList>
    </citation>
    <scope>NUCLEOTIDE SEQUENCE [LARGE SCALE GENOMIC DNA]</scope>
    <source>
        <strain evidence="12">SNU_AA5</strain>
        <tissue evidence="12">Soma without cirri and trophi</tissue>
    </source>
</reference>
<keyword evidence="6" id="KW-0539">Nucleus</keyword>
<dbReference type="GO" id="GO:0005694">
    <property type="term" value="C:chromosome"/>
    <property type="evidence" value="ECO:0007669"/>
    <property type="project" value="UniProtKB-SubCell"/>
</dbReference>
<feature type="domain" description="BRCT" evidence="11">
    <location>
        <begin position="63"/>
        <end position="129"/>
    </location>
</feature>
<protein>
    <submittedName>
        <fullName evidence="12">Nibrin</fullName>
    </submittedName>
</protein>
<keyword evidence="13" id="KW-1185">Reference proteome</keyword>
<evidence type="ECO:0000313" key="12">
    <source>
        <dbReference type="EMBL" id="KAF0292980.1"/>
    </source>
</evidence>
<proteinExistence type="inferred from homology"/>
<dbReference type="EMBL" id="VIIS01001781">
    <property type="protein sequence ID" value="KAF0292980.1"/>
    <property type="molecule type" value="Genomic_DNA"/>
</dbReference>
<feature type="compositionally biased region" description="Pro residues" evidence="9">
    <location>
        <begin position="471"/>
        <end position="480"/>
    </location>
</feature>
<evidence type="ECO:0000256" key="5">
    <source>
        <dbReference type="ARBA" id="ARBA00023204"/>
    </source>
</evidence>
<dbReference type="SUPFAM" id="SSF52113">
    <property type="entry name" value="BRCT domain"/>
    <property type="match status" value="1"/>
</dbReference>
<gene>
    <name evidence="12" type="primary">Nbn</name>
    <name evidence="12" type="ORF">FJT64_009097</name>
</gene>
<feature type="compositionally biased region" description="Acidic residues" evidence="9">
    <location>
        <begin position="453"/>
        <end position="462"/>
    </location>
</feature>
<dbReference type="Pfam" id="PF00533">
    <property type="entry name" value="BRCT"/>
    <property type="match status" value="1"/>
</dbReference>
<keyword evidence="4" id="KW-0227">DNA damage</keyword>
<keyword evidence="5" id="KW-0234">DNA repair</keyword>
<evidence type="ECO:0000256" key="9">
    <source>
        <dbReference type="SAM" id="MobiDB-lite"/>
    </source>
</evidence>
<evidence type="ECO:0000313" key="13">
    <source>
        <dbReference type="Proteomes" id="UP000440578"/>
    </source>
</evidence>
<feature type="region of interest" description="Disordered" evidence="9">
    <location>
        <begin position="1"/>
        <end position="28"/>
    </location>
</feature>
<evidence type="ECO:0000259" key="11">
    <source>
        <dbReference type="PROSITE" id="PS50172"/>
    </source>
</evidence>
<dbReference type="InterPro" id="IPR001357">
    <property type="entry name" value="BRCT_dom"/>
</dbReference>
<dbReference type="GO" id="GO:0003684">
    <property type="term" value="F:damaged DNA binding"/>
    <property type="evidence" value="ECO:0007669"/>
    <property type="project" value="TreeGrafter"/>
</dbReference>
<dbReference type="InterPro" id="IPR008984">
    <property type="entry name" value="SMAD_FHA_dom_sf"/>
</dbReference>
<feature type="domain" description="FHA" evidence="10">
    <location>
        <begin position="1"/>
        <end position="31"/>
    </location>
</feature>
<dbReference type="InterPro" id="IPR000253">
    <property type="entry name" value="FHA_dom"/>
</dbReference>
<dbReference type="PROSITE" id="PS50006">
    <property type="entry name" value="FHA_DOMAIN"/>
    <property type="match status" value="1"/>
</dbReference>
<dbReference type="InterPro" id="IPR043014">
    <property type="entry name" value="Nibrin_BRCT2_sf"/>
</dbReference>
<keyword evidence="3" id="KW-0158">Chromosome</keyword>
<comment type="caution">
    <text evidence="12">The sequence shown here is derived from an EMBL/GenBank/DDBJ whole genome shotgun (WGS) entry which is preliminary data.</text>
</comment>
<dbReference type="SUPFAM" id="SSF49879">
    <property type="entry name" value="SMAD/FHA domain"/>
    <property type="match status" value="1"/>
</dbReference>
<evidence type="ECO:0000259" key="10">
    <source>
        <dbReference type="PROSITE" id="PS50006"/>
    </source>
</evidence>
<feature type="compositionally biased region" description="Acidic residues" evidence="9">
    <location>
        <begin position="661"/>
        <end position="673"/>
    </location>
</feature>
<dbReference type="OrthoDB" id="552194at2759"/>
<dbReference type="Gene3D" id="3.40.50.10980">
    <property type="entry name" value="Nibrin, BRCT2 domain"/>
    <property type="match status" value="1"/>
</dbReference>
<dbReference type="PANTHER" id="PTHR12162">
    <property type="entry name" value="NIBRIN-RELATED"/>
    <property type="match status" value="1"/>
</dbReference>
<feature type="compositionally biased region" description="Polar residues" evidence="9">
    <location>
        <begin position="596"/>
        <end position="607"/>
    </location>
</feature>
<dbReference type="GO" id="GO:0007095">
    <property type="term" value="P:mitotic G2 DNA damage checkpoint signaling"/>
    <property type="evidence" value="ECO:0007669"/>
    <property type="project" value="InterPro"/>
</dbReference>
<dbReference type="Pfam" id="PF00498">
    <property type="entry name" value="FHA"/>
    <property type="match status" value="1"/>
</dbReference>
<dbReference type="Gene3D" id="3.40.50.10190">
    <property type="entry name" value="BRCT domain"/>
    <property type="match status" value="1"/>
</dbReference>
<evidence type="ECO:0000256" key="2">
    <source>
        <dbReference type="ARBA" id="ARBA00004286"/>
    </source>
</evidence>
<dbReference type="CDD" id="cd17741">
    <property type="entry name" value="BRCT_nibrin"/>
    <property type="match status" value="1"/>
</dbReference>
<accession>A0A6A4VNJ2</accession>
<feature type="compositionally biased region" description="Low complexity" evidence="9">
    <location>
        <begin position="481"/>
        <end position="492"/>
    </location>
</feature>
<dbReference type="GO" id="GO:0030870">
    <property type="term" value="C:Mre11 complex"/>
    <property type="evidence" value="ECO:0007669"/>
    <property type="project" value="InterPro"/>
</dbReference>
<evidence type="ECO:0000256" key="1">
    <source>
        <dbReference type="ARBA" id="ARBA00004123"/>
    </source>
</evidence>
<feature type="compositionally biased region" description="Pro residues" evidence="9">
    <location>
        <begin position="543"/>
        <end position="552"/>
    </location>
</feature>
<dbReference type="InterPro" id="IPR040227">
    <property type="entry name" value="Nibrin-rel"/>
</dbReference>
<feature type="compositionally biased region" description="Polar residues" evidence="9">
    <location>
        <begin position="1"/>
        <end position="12"/>
    </location>
</feature>
<feature type="region of interest" description="Disordered" evidence="9">
    <location>
        <begin position="594"/>
        <end position="673"/>
    </location>
</feature>
<keyword evidence="7" id="KW-0131">Cell cycle</keyword>
<feature type="region of interest" description="Disordered" evidence="9">
    <location>
        <begin position="294"/>
        <end position="575"/>
    </location>
</feature>
<dbReference type="AlphaFoldDB" id="A0A6A4VNJ2"/>
<dbReference type="InterPro" id="IPR032429">
    <property type="entry name" value="Nibrin_BRCT2"/>
</dbReference>
<evidence type="ECO:0000256" key="8">
    <source>
        <dbReference type="ARBA" id="ARBA00044757"/>
    </source>
</evidence>
<sequence length="673" mass="71147">MRSHLASPTSRGRVTLSDRSKYGTSVNGQRIEPQGDCTLSDGDVVTFGLQWNSWTLSWRPLAVVISLLSPSDRTALNAVLEELGGTLLSEWGPTVNYLVMNSFKMSVKAVLALASGTPVVKVQYLNEMLTCARSKMSPDVNPTDFEPAMDEPTLIGSGCTIGVAKERSTLFFGKRFVFAEEAQLKRMKQAIEMAGGTALLLSSCGLEAAELAERDVIIMHTELKTPEINKLKAVLKRARRRMVKDQEIGLAILRISMECDCNPAFDYSVSFVPPLASTQSQSMIGTVLAKETQSAFEPPAASQGPAAATPHQKRRFVPPTPPTPATGGAGSAAPAAPPAAAAAAPTAPAAPATPASRVVPAGAAIPPSPTSCRPSESEWLSGSEAKRRRRDPEQTGSSTLEAAVGPAPPSLEMLAATTPVTRRSRDPPAEEPQPLFKKPRLSETARPRSTSAADEDLFEFDLESGHRPPRPGRAPAPASPAPATTSAPAAAPNIKRGPSPVPETPASREPNASSSGQQQRTTVVKTEPPGDDDGWISSCRRTGPPPPPPPPAEDATVTPPKRDKMSVTEDGDASSLVHSCIRLQISDLICPRRPQTDTTAADTSISGPNFKRFKRSRQAPLCPRIIGGSDLYVGSRPRSAAPMTNGAGRPTNGLGRHDASDGEDDLPGDEVGH</sequence>
<dbReference type="Proteomes" id="UP000440578">
    <property type="component" value="Unassembled WGS sequence"/>
</dbReference>
<dbReference type="InterPro" id="IPR036420">
    <property type="entry name" value="BRCT_dom_sf"/>
</dbReference>
<comment type="similarity">
    <text evidence="8">Belongs to the Nibrin family.</text>
</comment>
<feature type="compositionally biased region" description="Polar residues" evidence="9">
    <location>
        <begin position="370"/>
        <end position="380"/>
    </location>
</feature>
<feature type="compositionally biased region" description="Polar residues" evidence="9">
    <location>
        <begin position="510"/>
        <end position="524"/>
    </location>
</feature>
<comment type="subcellular location">
    <subcellularLocation>
        <location evidence="2">Chromosome</location>
    </subcellularLocation>
    <subcellularLocation>
        <location evidence="1">Nucleus</location>
    </subcellularLocation>
</comment>
<name>A0A6A4VNJ2_AMPAM</name>
<dbReference type="GO" id="GO:0000724">
    <property type="term" value="P:double-strand break repair via homologous recombination"/>
    <property type="evidence" value="ECO:0007669"/>
    <property type="project" value="TreeGrafter"/>
</dbReference>
<organism evidence="12 13">
    <name type="scientific">Amphibalanus amphitrite</name>
    <name type="common">Striped barnacle</name>
    <name type="synonym">Balanus amphitrite</name>
    <dbReference type="NCBI Taxonomy" id="1232801"/>
    <lineage>
        <taxon>Eukaryota</taxon>
        <taxon>Metazoa</taxon>
        <taxon>Ecdysozoa</taxon>
        <taxon>Arthropoda</taxon>
        <taxon>Crustacea</taxon>
        <taxon>Multicrustacea</taxon>
        <taxon>Cirripedia</taxon>
        <taxon>Thoracica</taxon>
        <taxon>Thoracicalcarea</taxon>
        <taxon>Balanomorpha</taxon>
        <taxon>Balanoidea</taxon>
        <taxon>Balanidae</taxon>
        <taxon>Amphibalaninae</taxon>
        <taxon>Amphibalanus</taxon>
    </lineage>
</organism>
<dbReference type="PANTHER" id="PTHR12162:SF0">
    <property type="entry name" value="NIBRIN"/>
    <property type="match status" value="1"/>
</dbReference>
<evidence type="ECO:0000256" key="7">
    <source>
        <dbReference type="ARBA" id="ARBA00023306"/>
    </source>
</evidence>
<evidence type="ECO:0000256" key="6">
    <source>
        <dbReference type="ARBA" id="ARBA00023242"/>
    </source>
</evidence>
<evidence type="ECO:0000256" key="4">
    <source>
        <dbReference type="ARBA" id="ARBA00022763"/>
    </source>
</evidence>
<evidence type="ECO:0000256" key="3">
    <source>
        <dbReference type="ARBA" id="ARBA00022454"/>
    </source>
</evidence>
<dbReference type="Pfam" id="PF16508">
    <property type="entry name" value="NIBRIN_BRCT_II"/>
    <property type="match status" value="1"/>
</dbReference>
<dbReference type="PROSITE" id="PS50172">
    <property type="entry name" value="BRCT"/>
    <property type="match status" value="1"/>
</dbReference>